<evidence type="ECO:0000259" key="1">
    <source>
        <dbReference type="Pfam" id="PF07238"/>
    </source>
</evidence>
<dbReference type="Gene3D" id="2.40.10.220">
    <property type="entry name" value="predicted glycosyltransferase like domains"/>
    <property type="match status" value="1"/>
</dbReference>
<proteinExistence type="predicted"/>
<dbReference type="SUPFAM" id="SSF141371">
    <property type="entry name" value="PilZ domain-like"/>
    <property type="match status" value="1"/>
</dbReference>
<evidence type="ECO:0000313" key="3">
    <source>
        <dbReference type="Proteomes" id="UP000266693"/>
    </source>
</evidence>
<dbReference type="InterPro" id="IPR009875">
    <property type="entry name" value="PilZ_domain"/>
</dbReference>
<evidence type="ECO:0000313" key="2">
    <source>
        <dbReference type="EMBL" id="RHW18980.1"/>
    </source>
</evidence>
<dbReference type="GO" id="GO:0035438">
    <property type="term" value="F:cyclic-di-GMP binding"/>
    <property type="evidence" value="ECO:0007669"/>
    <property type="project" value="InterPro"/>
</dbReference>
<comment type="caution">
    <text evidence="2">The sequence shown here is derived from an EMBL/GenBank/DDBJ whole genome shotgun (WGS) entry which is preliminary data.</text>
</comment>
<sequence>MGAHFRIDARIASVPPRAMVDARRHPRTAVAVETVLRALGTHGHPAVVRDLSSGGFMAETDQQFIPGETARLQLPEIGYVSARVIWSTGGKVGGAFDQPLKSGPLARLISIGTCEPAAC</sequence>
<dbReference type="AlphaFoldDB" id="A0A396RR27"/>
<dbReference type="Proteomes" id="UP000266693">
    <property type="component" value="Unassembled WGS sequence"/>
</dbReference>
<dbReference type="OrthoDB" id="7391081at2"/>
<organism evidence="2 3">
    <name type="scientific">Sphingomonas gilva</name>
    <dbReference type="NCBI Taxonomy" id="2305907"/>
    <lineage>
        <taxon>Bacteria</taxon>
        <taxon>Pseudomonadati</taxon>
        <taxon>Pseudomonadota</taxon>
        <taxon>Alphaproteobacteria</taxon>
        <taxon>Sphingomonadales</taxon>
        <taxon>Sphingomonadaceae</taxon>
        <taxon>Sphingomonas</taxon>
    </lineage>
</organism>
<keyword evidence="3" id="KW-1185">Reference proteome</keyword>
<feature type="domain" description="PilZ" evidence="1">
    <location>
        <begin position="23"/>
        <end position="101"/>
    </location>
</feature>
<name>A0A396RR27_9SPHN</name>
<reference evidence="2 3" key="1">
    <citation type="submission" date="2018-08" db="EMBL/GenBank/DDBJ databases">
        <title>The multiple taxonomic identification of Sphingomonas gilva.</title>
        <authorList>
            <person name="Zhu D."/>
            <person name="Zheng S."/>
        </authorList>
    </citation>
    <scope>NUCLEOTIDE SEQUENCE [LARGE SCALE GENOMIC DNA]</scope>
    <source>
        <strain evidence="2 3">ZDH117</strain>
    </source>
</reference>
<protein>
    <submittedName>
        <fullName evidence="2">PilZ domain-containing protein</fullName>
    </submittedName>
</protein>
<gene>
    <name evidence="2" type="ORF">D1610_02280</name>
</gene>
<accession>A0A396RR27</accession>
<dbReference type="EMBL" id="QWLV01000001">
    <property type="protein sequence ID" value="RHW18980.1"/>
    <property type="molecule type" value="Genomic_DNA"/>
</dbReference>
<dbReference type="Pfam" id="PF07238">
    <property type="entry name" value="PilZ"/>
    <property type="match status" value="1"/>
</dbReference>